<accession>A0A367RGI1</accession>
<proteinExistence type="predicted"/>
<reference evidence="3" key="1">
    <citation type="submission" date="2016-04" db="EMBL/GenBank/DDBJ databases">
        <authorList>
            <person name="Tabuchi Yagui T.R."/>
        </authorList>
    </citation>
    <scope>NUCLEOTIDE SEQUENCE [LARGE SCALE GENOMIC DNA]</scope>
</reference>
<evidence type="ECO:0000256" key="1">
    <source>
        <dbReference type="SAM" id="Phobius"/>
    </source>
</evidence>
<evidence type="ECO:0000313" key="3">
    <source>
        <dbReference type="Proteomes" id="UP000252085"/>
    </source>
</evidence>
<feature type="transmembrane region" description="Helical" evidence="1">
    <location>
        <begin position="12"/>
        <end position="37"/>
    </location>
</feature>
<protein>
    <submittedName>
        <fullName evidence="2">Uncharacterized protein</fullName>
    </submittedName>
</protein>
<keyword evidence="1" id="KW-1133">Transmembrane helix</keyword>
<name>A0A367RGI1_NOSPU</name>
<gene>
    <name evidence="2" type="ORF">A6769_20290</name>
</gene>
<keyword evidence="1" id="KW-0472">Membrane</keyword>
<evidence type="ECO:0000313" key="2">
    <source>
        <dbReference type="EMBL" id="RCJ35149.1"/>
    </source>
</evidence>
<dbReference type="Proteomes" id="UP000252085">
    <property type="component" value="Unassembled WGS sequence"/>
</dbReference>
<dbReference type="AlphaFoldDB" id="A0A367RGI1"/>
<organism evidence="2 3">
    <name type="scientific">Nostoc punctiforme NIES-2108</name>
    <dbReference type="NCBI Taxonomy" id="1356359"/>
    <lineage>
        <taxon>Bacteria</taxon>
        <taxon>Bacillati</taxon>
        <taxon>Cyanobacteriota</taxon>
        <taxon>Cyanophyceae</taxon>
        <taxon>Nostocales</taxon>
        <taxon>Nostocaceae</taxon>
        <taxon>Nostoc</taxon>
    </lineage>
</organism>
<comment type="caution">
    <text evidence="2">The sequence shown here is derived from an EMBL/GenBank/DDBJ whole genome shotgun (WGS) entry which is preliminary data.</text>
</comment>
<keyword evidence="1" id="KW-0812">Transmembrane</keyword>
<feature type="transmembrane region" description="Helical" evidence="1">
    <location>
        <begin position="57"/>
        <end position="75"/>
    </location>
</feature>
<sequence length="79" mass="8708">MKPSLKDNDNLLFKWFCIGLKYFLLGLLGLGIAFVVSHTLGANAIVGILLSASLRSWVARIAIFLVCLFAIAMMFESWG</sequence>
<dbReference type="EMBL" id="LXQE01000153">
    <property type="protein sequence ID" value="RCJ35149.1"/>
    <property type="molecule type" value="Genomic_DNA"/>
</dbReference>